<proteinExistence type="predicted"/>
<keyword evidence="2" id="KW-1185">Reference proteome</keyword>
<dbReference type="PANTHER" id="PTHR43668">
    <property type="entry name" value="ALLANTOINASE"/>
    <property type="match status" value="1"/>
</dbReference>
<dbReference type="Gene3D" id="2.30.40.10">
    <property type="entry name" value="Urease, subunit C, domain 1"/>
    <property type="match status" value="1"/>
</dbReference>
<name>A0A1M6TVE0_9BACT</name>
<dbReference type="SUPFAM" id="SSF51556">
    <property type="entry name" value="Metallo-dependent hydrolases"/>
    <property type="match status" value="1"/>
</dbReference>
<evidence type="ECO:0000313" key="2">
    <source>
        <dbReference type="Proteomes" id="UP000184275"/>
    </source>
</evidence>
<dbReference type="InterPro" id="IPR050138">
    <property type="entry name" value="DHOase/Allantoinase_Hydrolase"/>
</dbReference>
<dbReference type="RefSeq" id="WP_244889342.1">
    <property type="nucleotide sequence ID" value="NZ_FRAW01000011.1"/>
</dbReference>
<dbReference type="GO" id="GO:0006145">
    <property type="term" value="P:purine nucleobase catabolic process"/>
    <property type="evidence" value="ECO:0007669"/>
    <property type="project" value="TreeGrafter"/>
</dbReference>
<organism evidence="1 2">
    <name type="scientific">Fibrobacter intestinalis</name>
    <dbReference type="NCBI Taxonomy" id="28122"/>
    <lineage>
        <taxon>Bacteria</taxon>
        <taxon>Pseudomonadati</taxon>
        <taxon>Fibrobacterota</taxon>
        <taxon>Fibrobacteria</taxon>
        <taxon>Fibrobacterales</taxon>
        <taxon>Fibrobacteraceae</taxon>
        <taxon>Fibrobacter</taxon>
    </lineage>
</organism>
<protein>
    <submittedName>
        <fullName evidence="1">Dihydroorotase</fullName>
    </submittedName>
</protein>
<dbReference type="GO" id="GO:0004038">
    <property type="term" value="F:allantoinase activity"/>
    <property type="evidence" value="ECO:0007669"/>
    <property type="project" value="TreeGrafter"/>
</dbReference>
<dbReference type="Gene3D" id="3.20.20.140">
    <property type="entry name" value="Metal-dependent hydrolases"/>
    <property type="match status" value="1"/>
</dbReference>
<sequence>MNNVILKNVRPFVDGAFADVTTVCLVNGVWADSAPEGTPEIEGNGALLLPALFALGLDFQEPARDDIYTYRDGFRAMRRGGFYGGLYESAANPIDGIQRLVAEKAALDGSGFDIRILGAISQGYEAKALAEMRELADGGVVGFGDGNRAFGTMRFLRLCLEYGAMTGKRFFFLPYDYSLAHGGFVNEGNFSDMIGMKGVPEQAETIPLFSLLEMSRWLGVPLHIKQVTSRSALDLIRRYRDLGVDVTCDVNLLHLLFCDEDLLSLQTSLNLHPPVRSSADRDALWSGLADGSISAISINHFPVHREDKEVNFEAAIPGAVSLEVALPAIWKLLSERVGKARAVELLSQKPAEIACASKVELASGKRADAVLFDPSGETEVSSKTFAGGVENSPFLGQKLSGKIIGSYIAGLWG</sequence>
<dbReference type="AlphaFoldDB" id="A0A1M6TVE0"/>
<dbReference type="EMBL" id="FRAW01000011">
    <property type="protein sequence ID" value="SHK60864.1"/>
    <property type="molecule type" value="Genomic_DNA"/>
</dbReference>
<dbReference type="InterPro" id="IPR032466">
    <property type="entry name" value="Metal_Hydrolase"/>
</dbReference>
<dbReference type="PANTHER" id="PTHR43668:SF2">
    <property type="entry name" value="ALLANTOINASE"/>
    <property type="match status" value="1"/>
</dbReference>
<gene>
    <name evidence="1" type="ORF">SAMN05720469_11139</name>
</gene>
<dbReference type="SUPFAM" id="SSF51338">
    <property type="entry name" value="Composite domain of metallo-dependent hydrolases"/>
    <property type="match status" value="1"/>
</dbReference>
<dbReference type="Proteomes" id="UP000184275">
    <property type="component" value="Unassembled WGS sequence"/>
</dbReference>
<dbReference type="InterPro" id="IPR011059">
    <property type="entry name" value="Metal-dep_hydrolase_composite"/>
</dbReference>
<dbReference type="GO" id="GO:0005737">
    <property type="term" value="C:cytoplasm"/>
    <property type="evidence" value="ECO:0007669"/>
    <property type="project" value="TreeGrafter"/>
</dbReference>
<reference evidence="2" key="1">
    <citation type="submission" date="2016-11" db="EMBL/GenBank/DDBJ databases">
        <authorList>
            <person name="Varghese N."/>
            <person name="Submissions S."/>
        </authorList>
    </citation>
    <scope>NUCLEOTIDE SEQUENCE [LARGE SCALE GENOMIC DNA]</scope>
    <source>
        <strain evidence="2">UWOS</strain>
    </source>
</reference>
<accession>A0A1M6TVE0</accession>
<evidence type="ECO:0000313" key="1">
    <source>
        <dbReference type="EMBL" id="SHK60864.1"/>
    </source>
</evidence>